<dbReference type="Proteomes" id="UP000034774">
    <property type="component" value="Unassembled WGS sequence"/>
</dbReference>
<sequence>MSKLLVTGGRKLEGRINLSGNKNSALKLIPATLLADSPSTLTNVPDISDVAVMLKLIESLGAKVTQESHAVTIDPRGLSSFDLDPDLSAKFRASVVLAAPLLVKFGKAVVTPPGGDQIGDRFLDTHFSMMQKMGVEMVRRDGRFFLTWDKKKSGTIFLEEASVTATEMALMMATCSSEITVIENSATEPHVTDLGNFLNKMGAKITGLGLGTLTISGGKLKGTEYRVMPDHIEGGTFMIASAITGGHIKIDDFIHKDYKMALINLSNMGVKYELSKNSIEVFPSKLIANRKKFKAQPWPGFPTDLMSPFIVLATQTQGTVLCHDFMYEWRMFFVDDLISMGANIFIADPHRVIVSGPTRLMSDRLFCKDIRAGISVILAALVADGRSEIENIEVVQRGYEKIDERLKSLGAEIVTKYDVR</sequence>
<dbReference type="GO" id="GO:0008360">
    <property type="term" value="P:regulation of cell shape"/>
    <property type="evidence" value="ECO:0007669"/>
    <property type="project" value="UniProtKB-KW"/>
</dbReference>
<dbReference type="Pfam" id="PF00275">
    <property type="entry name" value="EPSP_synthase"/>
    <property type="match status" value="1"/>
</dbReference>
<evidence type="ECO:0000259" key="15">
    <source>
        <dbReference type="Pfam" id="PF00275"/>
    </source>
</evidence>
<comment type="subcellular location">
    <subcellularLocation>
        <location evidence="1">Cytoplasm</location>
    </subcellularLocation>
</comment>
<evidence type="ECO:0000313" key="17">
    <source>
        <dbReference type="Proteomes" id="UP000034774"/>
    </source>
</evidence>
<dbReference type="PANTHER" id="PTHR43783">
    <property type="entry name" value="UDP-N-ACETYLGLUCOSAMINE 1-CARBOXYVINYLTRANSFERASE"/>
    <property type="match status" value="1"/>
</dbReference>
<evidence type="ECO:0000256" key="5">
    <source>
        <dbReference type="ARBA" id="ARBA00022679"/>
    </source>
</evidence>
<keyword evidence="4" id="KW-0132">Cell division</keyword>
<reference evidence="16 17" key="1">
    <citation type="journal article" date="2015" name="Nature">
        <title>rRNA introns, odd ribosomes, and small enigmatic genomes across a large radiation of phyla.</title>
        <authorList>
            <person name="Brown C.T."/>
            <person name="Hug L.A."/>
            <person name="Thomas B.C."/>
            <person name="Sharon I."/>
            <person name="Castelle C.J."/>
            <person name="Singh A."/>
            <person name="Wilkins M.J."/>
            <person name="Williams K.H."/>
            <person name="Banfield J.F."/>
        </authorList>
    </citation>
    <scope>NUCLEOTIDE SEQUENCE [LARGE SCALE GENOMIC DNA]</scope>
</reference>
<dbReference type="NCBIfam" id="TIGR01072">
    <property type="entry name" value="murA"/>
    <property type="match status" value="1"/>
</dbReference>
<dbReference type="Gene3D" id="3.65.10.10">
    <property type="entry name" value="Enolpyruvate transferase domain"/>
    <property type="match status" value="2"/>
</dbReference>
<evidence type="ECO:0000256" key="1">
    <source>
        <dbReference type="ARBA" id="ARBA00004496"/>
    </source>
</evidence>
<evidence type="ECO:0000256" key="6">
    <source>
        <dbReference type="ARBA" id="ARBA00022960"/>
    </source>
</evidence>
<evidence type="ECO:0000256" key="4">
    <source>
        <dbReference type="ARBA" id="ARBA00022618"/>
    </source>
</evidence>
<dbReference type="GO" id="GO:0008760">
    <property type="term" value="F:UDP-N-acetylglucosamine 1-carboxyvinyltransferase activity"/>
    <property type="evidence" value="ECO:0007669"/>
    <property type="project" value="UniProtKB-UniRule"/>
</dbReference>
<comment type="pathway">
    <text evidence="2">Cell wall biogenesis; peptidoglycan biosynthesis.</text>
</comment>
<dbReference type="AlphaFoldDB" id="A0A0G0LIP1"/>
<dbReference type="PATRIC" id="fig|1618572.3.peg.821"/>
<keyword evidence="5 16" id="KW-0808">Transferase</keyword>
<dbReference type="GO" id="GO:0019277">
    <property type="term" value="P:UDP-N-acetylgalactosamine biosynthetic process"/>
    <property type="evidence" value="ECO:0007669"/>
    <property type="project" value="InterPro"/>
</dbReference>
<evidence type="ECO:0000256" key="13">
    <source>
        <dbReference type="ARBA" id="ARBA00047527"/>
    </source>
</evidence>
<evidence type="ECO:0000256" key="3">
    <source>
        <dbReference type="ARBA" id="ARBA00022490"/>
    </source>
</evidence>
<evidence type="ECO:0000256" key="8">
    <source>
        <dbReference type="ARBA" id="ARBA00023306"/>
    </source>
</evidence>
<evidence type="ECO:0000256" key="2">
    <source>
        <dbReference type="ARBA" id="ARBA00004752"/>
    </source>
</evidence>
<dbReference type="InterPro" id="IPR005750">
    <property type="entry name" value="UDP_GlcNAc_COvinyl_MurA"/>
</dbReference>
<keyword evidence="6" id="KW-0133">Cell shape</keyword>
<dbReference type="EMBL" id="LBVU01000004">
    <property type="protein sequence ID" value="KKQ91753.1"/>
    <property type="molecule type" value="Genomic_DNA"/>
</dbReference>
<dbReference type="GO" id="GO:0009252">
    <property type="term" value="P:peptidoglycan biosynthetic process"/>
    <property type="evidence" value="ECO:0007669"/>
    <property type="project" value="UniProtKB-UniRule"/>
</dbReference>
<comment type="caution">
    <text evidence="16">The sequence shown here is derived from an EMBL/GenBank/DDBJ whole genome shotgun (WGS) entry which is preliminary data.</text>
</comment>
<evidence type="ECO:0000256" key="12">
    <source>
        <dbReference type="ARBA" id="ARBA00039754"/>
    </source>
</evidence>
<proteinExistence type="inferred from homology"/>
<dbReference type="SUPFAM" id="SSF55205">
    <property type="entry name" value="EPT/RTPC-like"/>
    <property type="match status" value="1"/>
</dbReference>
<evidence type="ECO:0000256" key="11">
    <source>
        <dbReference type="ARBA" id="ARBA00039108"/>
    </source>
</evidence>
<evidence type="ECO:0000256" key="14">
    <source>
        <dbReference type="NCBIfam" id="TIGR01072"/>
    </source>
</evidence>
<feature type="domain" description="Enolpyruvate transferase" evidence="15">
    <location>
        <begin position="6"/>
        <end position="406"/>
    </location>
</feature>
<dbReference type="InterPro" id="IPR050068">
    <property type="entry name" value="MurA_subfamily"/>
</dbReference>
<dbReference type="CDD" id="cd01555">
    <property type="entry name" value="UdpNAET"/>
    <property type="match status" value="1"/>
</dbReference>
<dbReference type="GO" id="GO:0005737">
    <property type="term" value="C:cytoplasm"/>
    <property type="evidence" value="ECO:0007669"/>
    <property type="project" value="UniProtKB-SubCell"/>
</dbReference>
<comment type="catalytic activity">
    <reaction evidence="13">
        <text>phosphoenolpyruvate + UDP-N-acetyl-alpha-D-glucosamine = UDP-N-acetyl-3-O-(1-carboxyvinyl)-alpha-D-glucosamine + phosphate</text>
        <dbReference type="Rhea" id="RHEA:18681"/>
        <dbReference type="ChEBI" id="CHEBI:43474"/>
        <dbReference type="ChEBI" id="CHEBI:57705"/>
        <dbReference type="ChEBI" id="CHEBI:58702"/>
        <dbReference type="ChEBI" id="CHEBI:68483"/>
        <dbReference type="EC" id="2.5.1.7"/>
    </reaction>
</comment>
<dbReference type="PANTHER" id="PTHR43783:SF1">
    <property type="entry name" value="UDP-N-ACETYLGLUCOSAMINE 1-CARBOXYVINYLTRANSFERASE"/>
    <property type="match status" value="1"/>
</dbReference>
<protein>
    <recommendedName>
        <fullName evidence="12 14">UDP-N-acetylglucosamine 1-carboxyvinyltransferase</fullName>
        <ecNumber evidence="11 14">2.5.1.7</ecNumber>
    </recommendedName>
</protein>
<evidence type="ECO:0000256" key="10">
    <source>
        <dbReference type="ARBA" id="ARBA00038367"/>
    </source>
</evidence>
<dbReference type="EC" id="2.5.1.7" evidence="11 14"/>
<keyword evidence="7" id="KW-0573">Peptidoglycan synthesis</keyword>
<evidence type="ECO:0000256" key="9">
    <source>
        <dbReference type="ARBA" id="ARBA00023316"/>
    </source>
</evidence>
<gene>
    <name evidence="16" type="ORF">UT17_C0004G0101</name>
</gene>
<keyword evidence="8" id="KW-0131">Cell cycle</keyword>
<evidence type="ECO:0000256" key="7">
    <source>
        <dbReference type="ARBA" id="ARBA00022984"/>
    </source>
</evidence>
<dbReference type="InterPro" id="IPR013792">
    <property type="entry name" value="RNA3'P_cycl/enolpyr_Trfase_a/b"/>
</dbReference>
<dbReference type="STRING" id="1618572.UT17_C0004G0101"/>
<evidence type="ECO:0000313" key="16">
    <source>
        <dbReference type="EMBL" id="KKQ91753.1"/>
    </source>
</evidence>
<dbReference type="GO" id="GO:0071555">
    <property type="term" value="P:cell wall organization"/>
    <property type="evidence" value="ECO:0007669"/>
    <property type="project" value="UniProtKB-KW"/>
</dbReference>
<organism evidence="16 17">
    <name type="scientific">Candidatus Woesebacteria bacterium GW2011_GWB1_39_10</name>
    <dbReference type="NCBI Taxonomy" id="1618572"/>
    <lineage>
        <taxon>Bacteria</taxon>
        <taxon>Candidatus Woeseibacteriota</taxon>
    </lineage>
</organism>
<dbReference type="InterPro" id="IPR001986">
    <property type="entry name" value="Enolpyruvate_Tfrase_dom"/>
</dbReference>
<keyword evidence="3" id="KW-0963">Cytoplasm</keyword>
<accession>A0A0G0LIP1</accession>
<dbReference type="InterPro" id="IPR036968">
    <property type="entry name" value="Enolpyruvate_Tfrase_sf"/>
</dbReference>
<dbReference type="GO" id="GO:0051301">
    <property type="term" value="P:cell division"/>
    <property type="evidence" value="ECO:0007669"/>
    <property type="project" value="UniProtKB-KW"/>
</dbReference>
<comment type="similarity">
    <text evidence="10">Belongs to the EPSP synthase family. MurA subfamily.</text>
</comment>
<name>A0A0G0LIP1_9BACT</name>
<keyword evidence="9" id="KW-0961">Cell wall biogenesis/degradation</keyword>
<dbReference type="NCBIfam" id="NF006873">
    <property type="entry name" value="PRK09369.1"/>
    <property type="match status" value="1"/>
</dbReference>